<evidence type="ECO:0000256" key="1">
    <source>
        <dbReference type="ARBA" id="ARBA00004123"/>
    </source>
</evidence>
<evidence type="ECO:0000256" key="7">
    <source>
        <dbReference type="ARBA" id="ARBA00022884"/>
    </source>
</evidence>
<keyword evidence="8" id="KW-0653">Protein transport</keyword>
<comment type="subcellular location">
    <subcellularLocation>
        <location evidence="2">Cytoplasm</location>
    </subcellularLocation>
    <subcellularLocation>
        <location evidence="1">Nucleus</location>
    </subcellularLocation>
</comment>
<dbReference type="InterPro" id="IPR039047">
    <property type="entry name" value="PHAX"/>
</dbReference>
<evidence type="ECO:0000256" key="3">
    <source>
        <dbReference type="ARBA" id="ARBA00006094"/>
    </source>
</evidence>
<dbReference type="Pfam" id="PF10258">
    <property type="entry name" value="PHAX_RNA-bd"/>
    <property type="match status" value="1"/>
</dbReference>
<feature type="domain" description="Phosphorylated adapter RNA export protein RNA-binding" evidence="12">
    <location>
        <begin position="128"/>
        <end position="207"/>
    </location>
</feature>
<evidence type="ECO:0000256" key="8">
    <source>
        <dbReference type="ARBA" id="ARBA00022927"/>
    </source>
</evidence>
<keyword evidence="9" id="KW-0539">Nucleus</keyword>
<feature type="region of interest" description="Disordered" evidence="11">
    <location>
        <begin position="98"/>
        <end position="120"/>
    </location>
</feature>
<reference evidence="13" key="1">
    <citation type="submission" date="2024-02" db="EMBL/GenBank/DDBJ databases">
        <authorList>
            <consortium name="ELIXIR-Norway"/>
            <consortium name="Elixir Norway"/>
        </authorList>
    </citation>
    <scope>NUCLEOTIDE SEQUENCE</scope>
</reference>
<dbReference type="Gene3D" id="1.10.10.1440">
    <property type="entry name" value="PHAX RNA-binding domain"/>
    <property type="match status" value="1"/>
</dbReference>
<sequence>MDPDSVLAAINEHDPLDYDISLGDDDIEEGELQAGFRAMELEDGEVPEDHEISKGDCSPFSIGDSEKQSNNVTSEGNVQSEVKLQTCHQDVADERFVEELKSSGSSKKKHKRKRRSHPNKKINLDRFVVETCRYLQEPKYPLMREAVERLGVDVIQDLVQEVDVIEKCGGQMTNDGSRRRTPGGVLWNILSNRVGPVIYKEIMTRGNERVKQRLKEKFKKDNLKRERPVLTQEVVNNGKRHKTGLNGVSPPIEDTMWASRPTRTHSANPNLPNSFKPIDELTKPIEAQKAWAEGIRVKERIETAVEEDFDAENQLTIPGNHSISNIKERLRMPVTYSDLVEDDREINGNPVNEKFCSKEEEEVLH</sequence>
<feature type="compositionally biased region" description="Polar residues" evidence="11">
    <location>
        <begin position="68"/>
        <end position="81"/>
    </location>
</feature>
<accession>A0ABP0V2A8</accession>
<protein>
    <recommendedName>
        <fullName evidence="4">Phosphorylated adapter RNA export protein</fullName>
    </recommendedName>
    <alternativeName>
        <fullName evidence="10">RNA U small nuclear RNA export adapter protein</fullName>
    </alternativeName>
</protein>
<comment type="similarity">
    <text evidence="3">Belongs to the PHAX family.</text>
</comment>
<keyword evidence="14" id="KW-1185">Reference proteome</keyword>
<keyword evidence="6" id="KW-0963">Cytoplasm</keyword>
<keyword evidence="7" id="KW-0694">RNA-binding</keyword>
<evidence type="ECO:0000256" key="10">
    <source>
        <dbReference type="ARBA" id="ARBA00030834"/>
    </source>
</evidence>
<evidence type="ECO:0000256" key="2">
    <source>
        <dbReference type="ARBA" id="ARBA00004496"/>
    </source>
</evidence>
<keyword evidence="5" id="KW-0813">Transport</keyword>
<evidence type="ECO:0000256" key="6">
    <source>
        <dbReference type="ARBA" id="ARBA00022490"/>
    </source>
</evidence>
<evidence type="ECO:0000313" key="14">
    <source>
        <dbReference type="Proteomes" id="UP001497512"/>
    </source>
</evidence>
<proteinExistence type="inferred from homology"/>
<evidence type="ECO:0000256" key="5">
    <source>
        <dbReference type="ARBA" id="ARBA00022448"/>
    </source>
</evidence>
<evidence type="ECO:0000256" key="11">
    <source>
        <dbReference type="SAM" id="MobiDB-lite"/>
    </source>
</evidence>
<feature type="region of interest" description="Disordered" evidence="11">
    <location>
        <begin position="42"/>
        <end position="81"/>
    </location>
</feature>
<name>A0ABP0V2A8_9BRYO</name>
<dbReference type="EMBL" id="OZ019901">
    <property type="protein sequence ID" value="CAK9236574.1"/>
    <property type="molecule type" value="Genomic_DNA"/>
</dbReference>
<dbReference type="PANTHER" id="PTHR13135">
    <property type="entry name" value="CYTOSOLIC RESINIFERATOXIN BINDING PROTEIN RBP-26"/>
    <property type="match status" value="1"/>
</dbReference>
<gene>
    <name evidence="13" type="ORF">CSSPTR1EN2_LOCUS22974</name>
</gene>
<organism evidence="13 14">
    <name type="scientific">Sphagnum troendelagicum</name>
    <dbReference type="NCBI Taxonomy" id="128251"/>
    <lineage>
        <taxon>Eukaryota</taxon>
        <taxon>Viridiplantae</taxon>
        <taxon>Streptophyta</taxon>
        <taxon>Embryophyta</taxon>
        <taxon>Bryophyta</taxon>
        <taxon>Sphagnophytina</taxon>
        <taxon>Sphagnopsida</taxon>
        <taxon>Sphagnales</taxon>
        <taxon>Sphagnaceae</taxon>
        <taxon>Sphagnum</taxon>
    </lineage>
</organism>
<evidence type="ECO:0000259" key="12">
    <source>
        <dbReference type="Pfam" id="PF10258"/>
    </source>
</evidence>
<feature type="compositionally biased region" description="Basic and acidic residues" evidence="11">
    <location>
        <begin position="355"/>
        <end position="365"/>
    </location>
</feature>
<feature type="compositionally biased region" description="Basic residues" evidence="11">
    <location>
        <begin position="106"/>
        <end position="120"/>
    </location>
</feature>
<evidence type="ECO:0000313" key="13">
    <source>
        <dbReference type="EMBL" id="CAK9236574.1"/>
    </source>
</evidence>
<dbReference type="Proteomes" id="UP001497512">
    <property type="component" value="Chromosome 9"/>
</dbReference>
<dbReference type="InterPro" id="IPR038092">
    <property type="entry name" value="PHAX_RNA-binding_sf"/>
</dbReference>
<evidence type="ECO:0000256" key="4">
    <source>
        <dbReference type="ARBA" id="ARBA00016856"/>
    </source>
</evidence>
<dbReference type="PANTHER" id="PTHR13135:SF0">
    <property type="entry name" value="PHOSPHORYLATED ADAPTER RNA EXPORT PROTEIN"/>
    <property type="match status" value="1"/>
</dbReference>
<feature type="region of interest" description="Disordered" evidence="11">
    <location>
        <begin position="345"/>
        <end position="365"/>
    </location>
</feature>
<evidence type="ECO:0000256" key="9">
    <source>
        <dbReference type="ARBA" id="ARBA00023242"/>
    </source>
</evidence>
<dbReference type="InterPro" id="IPR019385">
    <property type="entry name" value="PHAX_RNA-binding_domain"/>
</dbReference>